<dbReference type="SUPFAM" id="SSF50129">
    <property type="entry name" value="GroES-like"/>
    <property type="match status" value="1"/>
</dbReference>
<dbReference type="Pfam" id="PF08240">
    <property type="entry name" value="ADH_N"/>
    <property type="match status" value="1"/>
</dbReference>
<evidence type="ECO:0000259" key="1">
    <source>
        <dbReference type="SMART" id="SM00829"/>
    </source>
</evidence>
<accession>A0A5B9DX24</accession>
<dbReference type="PANTHER" id="PTHR11695:SF294">
    <property type="entry name" value="RETICULON-4-INTERACTING PROTEIN 1, MITOCHONDRIAL"/>
    <property type="match status" value="1"/>
</dbReference>
<proteinExistence type="predicted"/>
<dbReference type="KEGG" id="yti:FNA67_13480"/>
<dbReference type="OrthoDB" id="9792321at2"/>
<organism evidence="2 3">
    <name type="scientific">Paradevosia tibetensis</name>
    <dbReference type="NCBI Taxonomy" id="1447062"/>
    <lineage>
        <taxon>Bacteria</taxon>
        <taxon>Pseudomonadati</taxon>
        <taxon>Pseudomonadota</taxon>
        <taxon>Alphaproteobacteria</taxon>
        <taxon>Hyphomicrobiales</taxon>
        <taxon>Devosiaceae</taxon>
        <taxon>Paradevosia</taxon>
    </lineage>
</organism>
<dbReference type="CDD" id="cd05289">
    <property type="entry name" value="MDR_like_2"/>
    <property type="match status" value="1"/>
</dbReference>
<feature type="domain" description="Enoyl reductase (ER)" evidence="1">
    <location>
        <begin position="10"/>
        <end position="305"/>
    </location>
</feature>
<evidence type="ECO:0000313" key="3">
    <source>
        <dbReference type="Proteomes" id="UP000321062"/>
    </source>
</evidence>
<dbReference type="PANTHER" id="PTHR11695">
    <property type="entry name" value="ALCOHOL DEHYDROGENASE RELATED"/>
    <property type="match status" value="1"/>
</dbReference>
<dbReference type="SUPFAM" id="SSF51735">
    <property type="entry name" value="NAD(P)-binding Rossmann-fold domains"/>
    <property type="match status" value="1"/>
</dbReference>
<dbReference type="Pfam" id="PF13602">
    <property type="entry name" value="ADH_zinc_N_2"/>
    <property type="match status" value="1"/>
</dbReference>
<name>A0A5B9DX24_9HYPH</name>
<dbReference type="Gene3D" id="3.40.50.720">
    <property type="entry name" value="NAD(P)-binding Rossmann-like Domain"/>
    <property type="match status" value="1"/>
</dbReference>
<gene>
    <name evidence="2" type="ORF">FNA67_13480</name>
</gene>
<sequence length="313" mass="32320">MLAARVAQYGPVDAISLDRIPVPEPGPGEVLIKVSAAGVGPWDAWIRAGKSALPQPLPLTLGADLSGEVVRVGEGSSSPAAGDLVFGVTNPRFVGAQAEYAVCQSRSVQRKPAGLGHIEAAAIPVVAVTAWSMVFDYGAIQLGQRVLVHGAAGNVGAYAVQMAKAAGAQVVATCFSADVARVEALGADDVIDVSVEPFAGRVKYADVVLDTVGGVTQTASFDILVPGGRLVSSVSPPDQALAAEHRVKADFFLVDVTAERLAHVAGLVETRKLHVAIGEILPLRSVRRAHEMLAGAPHRPGKIVLEVGTETTD</sequence>
<protein>
    <submittedName>
        <fullName evidence="2">NADP-dependent oxidoreductase</fullName>
    </submittedName>
</protein>
<dbReference type="AlphaFoldDB" id="A0A5B9DX24"/>
<reference evidence="2 3" key="1">
    <citation type="journal article" date="2015" name="Int. J. Syst. Evol. Microbiol.">
        <title>Youhaiella tibetensis gen. nov., sp. nov., isolated from subsurface sediment.</title>
        <authorList>
            <person name="Wang Y.X."/>
            <person name="Huang F.Q."/>
            <person name="Nogi Y."/>
            <person name="Pang S.J."/>
            <person name="Wang P.K."/>
            <person name="Lv J."/>
        </authorList>
    </citation>
    <scope>NUCLEOTIDE SEQUENCE [LARGE SCALE GENOMIC DNA]</scope>
    <source>
        <strain evidence="3">fig4</strain>
    </source>
</reference>
<dbReference type="InterPro" id="IPR036291">
    <property type="entry name" value="NAD(P)-bd_dom_sf"/>
</dbReference>
<keyword evidence="3" id="KW-1185">Reference proteome</keyword>
<dbReference type="Gene3D" id="3.90.180.10">
    <property type="entry name" value="Medium-chain alcohol dehydrogenases, catalytic domain"/>
    <property type="match status" value="1"/>
</dbReference>
<dbReference type="SMART" id="SM00829">
    <property type="entry name" value="PKS_ER"/>
    <property type="match status" value="1"/>
</dbReference>
<dbReference type="InterPro" id="IPR020843">
    <property type="entry name" value="ER"/>
</dbReference>
<evidence type="ECO:0000313" key="2">
    <source>
        <dbReference type="EMBL" id="QEE22798.1"/>
    </source>
</evidence>
<dbReference type="GO" id="GO:0016491">
    <property type="term" value="F:oxidoreductase activity"/>
    <property type="evidence" value="ECO:0007669"/>
    <property type="project" value="InterPro"/>
</dbReference>
<dbReference type="InterPro" id="IPR013154">
    <property type="entry name" value="ADH-like_N"/>
</dbReference>
<dbReference type="InterPro" id="IPR050700">
    <property type="entry name" value="YIM1/Zinc_Alcohol_DH_Fams"/>
</dbReference>
<dbReference type="Proteomes" id="UP000321062">
    <property type="component" value="Chromosome"/>
</dbReference>
<dbReference type="EMBL" id="CP041690">
    <property type="protein sequence ID" value="QEE22798.1"/>
    <property type="molecule type" value="Genomic_DNA"/>
</dbReference>
<dbReference type="InterPro" id="IPR011032">
    <property type="entry name" value="GroES-like_sf"/>
</dbReference>